<feature type="compositionally biased region" description="Polar residues" evidence="7">
    <location>
        <begin position="579"/>
        <end position="590"/>
    </location>
</feature>
<feature type="compositionally biased region" description="Basic and acidic residues" evidence="7">
    <location>
        <begin position="818"/>
        <end position="833"/>
    </location>
</feature>
<keyword evidence="5" id="KW-0804">Transcription</keyword>
<evidence type="ECO:0000256" key="6">
    <source>
        <dbReference type="ARBA" id="ARBA00023187"/>
    </source>
</evidence>
<dbReference type="InterPro" id="IPR035967">
    <property type="entry name" value="SWAP/Surp_sf"/>
</dbReference>
<feature type="compositionally biased region" description="Basic and acidic residues" evidence="7">
    <location>
        <begin position="486"/>
        <end position="495"/>
    </location>
</feature>
<keyword evidence="6" id="KW-0508">mRNA splicing</keyword>
<evidence type="ECO:0000256" key="7">
    <source>
        <dbReference type="SAM" id="MobiDB-lite"/>
    </source>
</evidence>
<dbReference type="EMBL" id="JI166211">
    <property type="protein sequence ID" value="ADY41615.1"/>
    <property type="molecule type" value="mRNA"/>
</dbReference>
<reference evidence="9" key="1">
    <citation type="journal article" date="2011" name="Genome Res.">
        <title>Deep small RNA sequencing from the nematode Ascaris reveals conservation, functional diversification, and novel developmental profiles.</title>
        <authorList>
            <person name="Wang J."/>
            <person name="Czech B."/>
            <person name="Crunk A."/>
            <person name="Wallace A."/>
            <person name="Mitreva M."/>
            <person name="Hannon G.J."/>
            <person name="Davis R.E."/>
        </authorList>
    </citation>
    <scope>NUCLEOTIDE SEQUENCE</scope>
</reference>
<sequence length="911" mass="103645">MSIYTRELLRQTRYKKYKQQNNIENDELLVFGYASRLYENDERAKWIADEQHLIAHPMDAQLFTDRYDCRLYLNSLEEFDVNESSEMSFLGAMIDEYTCPSEALEEEMCEEERYKDLYDDIRRVEEEENEKQRRAEIGFSYDDESVTKEESSSSEEEIEEPFRPPEGIKLPVGMNLPETMKQNAVIERTATFVVAQGVQMEIVIKAKQRGNLDQFGFLEFDHPLNAYYKYISKMIREKKYVPKPHIPQRRPKPKKLRRLQEEEERRRLATTAETEKDARDNSSESDSDGEHYLHPLLMGGGAATKEPSRGSSPLIGPKTKEDIESTSTPPPQVKVDYEIGKGNDMYSSLFNSLAGIVHSQSTPAILKRSTNDTEGEETMVEDDDYVQWYVSFYGKRPPTAQQPTIVPPPPNMAKAVNSAAEYVAKCGCQGEYLLAERADVAWDFVKPSSAYYPYYQSRVRFYQLCNAEAAQKTAAEEGEPSTSAEVKLENGNEEVPCKRQETIGVNDDSISRLATDGSPELVKKFEEEDIVKEMGDERAGDGDESTAMEEDGAQVSAVQPPVYMNRKMRRRGFHDLPSRVQQATQQNEQTESTDRDSELPKVQSSPALLVHSTATTSTANEAKKTVGPISFSLVVPKADEQRTPRTSAAILGAYDDDEDNMESAAKGLDVPAGVVTNIPPPGLAIPPPPLAPIPLASGQLALEGSAELQMERKHRARLFMEKILNEKRAAKLRAQNEEQQKKDEGMKRKEMLEEQSRKETIERRAITLAGSSKKASSMKKVDEKSRDAIDLTLSPHDIDKLISTEIEKLVTETPMRSSAEKSISEKVDESTTKERKKKKKKKKKRRESEEEDGEIPSSDDTPKKRRHRHRSRSTSSEVRHRKSKKKRRHRSSSEDDRSRRKHRSVSRKRQK</sequence>
<name>F1KUR1_ASCSU</name>
<evidence type="ECO:0000259" key="8">
    <source>
        <dbReference type="PROSITE" id="PS50128"/>
    </source>
</evidence>
<dbReference type="PANTHER" id="PTHR13161">
    <property type="entry name" value="SPLICING FACTOR SUPPRESSOR OF WHITE APRICOT"/>
    <property type="match status" value="1"/>
</dbReference>
<feature type="compositionally biased region" description="Basic and acidic residues" evidence="7">
    <location>
        <begin position="733"/>
        <end position="765"/>
    </location>
</feature>
<evidence type="ECO:0000256" key="2">
    <source>
        <dbReference type="ARBA" id="ARBA00022737"/>
    </source>
</evidence>
<dbReference type="Pfam" id="PF01805">
    <property type="entry name" value="Surp"/>
    <property type="match status" value="2"/>
</dbReference>
<feature type="compositionally biased region" description="Polar residues" evidence="7">
    <location>
        <begin position="602"/>
        <end position="620"/>
    </location>
</feature>
<dbReference type="InterPro" id="IPR000061">
    <property type="entry name" value="Surp"/>
</dbReference>
<dbReference type="AlphaFoldDB" id="F1KUR1"/>
<dbReference type="SUPFAM" id="SSF109905">
    <property type="entry name" value="Surp module (SWAP domain)"/>
    <property type="match status" value="2"/>
</dbReference>
<feature type="compositionally biased region" description="Basic and acidic residues" evidence="7">
    <location>
        <begin position="779"/>
        <end position="789"/>
    </location>
</feature>
<keyword evidence="1" id="KW-0507">mRNA processing</keyword>
<proteinExistence type="evidence at transcript level"/>
<feature type="compositionally biased region" description="Basic and acidic residues" evidence="7">
    <location>
        <begin position="796"/>
        <end position="810"/>
    </location>
</feature>
<evidence type="ECO:0000313" key="9">
    <source>
        <dbReference type="EMBL" id="ADY41615.1"/>
    </source>
</evidence>
<dbReference type="SMART" id="SM00648">
    <property type="entry name" value="SWAP"/>
    <property type="match status" value="2"/>
</dbReference>
<feature type="domain" description="SURP motif" evidence="8">
    <location>
        <begin position="415"/>
        <end position="455"/>
    </location>
</feature>
<feature type="region of interest" description="Disordered" evidence="7">
    <location>
        <begin position="241"/>
        <end position="333"/>
    </location>
</feature>
<feature type="region of interest" description="Disordered" evidence="7">
    <location>
        <begin position="474"/>
        <end position="495"/>
    </location>
</feature>
<feature type="region of interest" description="Disordered" evidence="7">
    <location>
        <begin position="535"/>
        <end position="621"/>
    </location>
</feature>
<feature type="compositionally biased region" description="Basic and acidic residues" evidence="7">
    <location>
        <begin position="127"/>
        <end position="136"/>
    </location>
</feature>
<dbReference type="GO" id="GO:0000395">
    <property type="term" value="P:mRNA 5'-splice site recognition"/>
    <property type="evidence" value="ECO:0007669"/>
    <property type="project" value="TreeGrafter"/>
</dbReference>
<evidence type="ECO:0000256" key="3">
    <source>
        <dbReference type="ARBA" id="ARBA00022884"/>
    </source>
</evidence>
<feature type="compositionally biased region" description="Basic residues" evidence="7">
    <location>
        <begin position="863"/>
        <end position="872"/>
    </location>
</feature>
<dbReference type="InterPro" id="IPR040397">
    <property type="entry name" value="SWAP"/>
</dbReference>
<feature type="region of interest" description="Disordered" evidence="7">
    <location>
        <begin position="127"/>
        <end position="169"/>
    </location>
</feature>
<dbReference type="InterPro" id="IPR019147">
    <property type="entry name" value="SWAP_N_domain"/>
</dbReference>
<feature type="compositionally biased region" description="Basic residues" evidence="7">
    <location>
        <begin position="879"/>
        <end position="890"/>
    </location>
</feature>
<dbReference type="PANTHER" id="PTHR13161:SF15">
    <property type="entry name" value="SPLICING FACTOR, SUPPRESSOR OF WHITE-APRICOT HOMOLOG"/>
    <property type="match status" value="1"/>
</dbReference>
<feature type="domain" description="SURP motif" evidence="8">
    <location>
        <begin position="185"/>
        <end position="228"/>
    </location>
</feature>
<feature type="compositionally biased region" description="Basic and acidic residues" evidence="7">
    <location>
        <begin position="258"/>
        <end position="293"/>
    </location>
</feature>
<keyword evidence="2" id="KW-0677">Repeat</keyword>
<dbReference type="PROSITE" id="PS50128">
    <property type="entry name" value="SURP"/>
    <property type="match status" value="2"/>
</dbReference>
<keyword evidence="4" id="KW-0805">Transcription regulation</keyword>
<dbReference type="Gene3D" id="1.10.10.790">
    <property type="entry name" value="Surp module"/>
    <property type="match status" value="2"/>
</dbReference>
<dbReference type="Pfam" id="PF09750">
    <property type="entry name" value="DRY_EERY"/>
    <property type="match status" value="1"/>
</dbReference>
<feature type="region of interest" description="Disordered" evidence="7">
    <location>
        <begin position="733"/>
        <end position="911"/>
    </location>
</feature>
<feature type="compositionally biased region" description="Basic residues" evidence="7">
    <location>
        <begin position="899"/>
        <end position="911"/>
    </location>
</feature>
<keyword evidence="3" id="KW-0694">RNA-binding</keyword>
<feature type="compositionally biased region" description="Basic residues" evidence="7">
    <location>
        <begin position="246"/>
        <end position="257"/>
    </location>
</feature>
<evidence type="ECO:0000256" key="5">
    <source>
        <dbReference type="ARBA" id="ARBA00023163"/>
    </source>
</evidence>
<feature type="compositionally biased region" description="Acidic residues" evidence="7">
    <location>
        <begin position="542"/>
        <end position="552"/>
    </location>
</feature>
<feature type="compositionally biased region" description="Basic residues" evidence="7">
    <location>
        <begin position="834"/>
        <end position="845"/>
    </location>
</feature>
<protein>
    <submittedName>
        <fullName evidence="9">Protein SWAP</fullName>
    </submittedName>
</protein>
<dbReference type="SMART" id="SM01141">
    <property type="entry name" value="DRY_EERY"/>
    <property type="match status" value="1"/>
</dbReference>
<dbReference type="GO" id="GO:0003723">
    <property type="term" value="F:RNA binding"/>
    <property type="evidence" value="ECO:0007669"/>
    <property type="project" value="UniProtKB-KW"/>
</dbReference>
<evidence type="ECO:0000256" key="1">
    <source>
        <dbReference type="ARBA" id="ARBA00022664"/>
    </source>
</evidence>
<organism evidence="9">
    <name type="scientific">Ascaris suum</name>
    <name type="common">Pig roundworm</name>
    <name type="synonym">Ascaris lumbricoides</name>
    <dbReference type="NCBI Taxonomy" id="6253"/>
    <lineage>
        <taxon>Eukaryota</taxon>
        <taxon>Metazoa</taxon>
        <taxon>Ecdysozoa</taxon>
        <taxon>Nematoda</taxon>
        <taxon>Chromadorea</taxon>
        <taxon>Rhabditida</taxon>
        <taxon>Spirurina</taxon>
        <taxon>Ascaridomorpha</taxon>
        <taxon>Ascaridoidea</taxon>
        <taxon>Ascarididae</taxon>
        <taxon>Ascaris</taxon>
    </lineage>
</organism>
<accession>F1KUR1</accession>
<evidence type="ECO:0000256" key="4">
    <source>
        <dbReference type="ARBA" id="ARBA00023015"/>
    </source>
</evidence>